<evidence type="ECO:0000256" key="4">
    <source>
        <dbReference type="ARBA" id="ARBA00023002"/>
    </source>
</evidence>
<evidence type="ECO:0000256" key="3">
    <source>
        <dbReference type="ARBA" id="ARBA00022833"/>
    </source>
</evidence>
<sequence length="340" mass="36653">MRALMFVKPGELRFDDVEAPTIVQGTDALVRPIAATTCDLDHHVIDDKTPFSGVGPFPLGHECVGRVVEVGPDCTTVQVGDIVGVAWHIACGTCKQCRLGHTARCLVHGDSQYGLPINGLWGGTFSELIRVPFADFNLLRIPDGIDPVHLASIGDNLALGWETTVPTVAGIAEPEIAVFGGTGSIGLYVADVAANCLPGRTVYYDDDPTRCEVAKQLGAEVRDIDGSIEDHYDLAVDTTCDPLKLRKVLTSVRPEGYVNSVGIYFRSVKIPMLHLYMRGVHFHNGKGHARPNMTPILEKVADGTLHPELVTSGIYDWDEIPTVLTSGNPGHKPIFVLADA</sequence>
<dbReference type="AlphaFoldDB" id="A0A5C5RX30"/>
<name>A0A5C5RX30_9ACTN</name>
<dbReference type="Gene3D" id="3.90.180.10">
    <property type="entry name" value="Medium-chain alcohol dehydrogenases, catalytic domain"/>
    <property type="match status" value="1"/>
</dbReference>
<dbReference type="Gene3D" id="3.40.50.720">
    <property type="entry name" value="NAD(P)-binding Rossmann-like Domain"/>
    <property type="match status" value="1"/>
</dbReference>
<keyword evidence="2" id="KW-0479">Metal-binding</keyword>
<evidence type="ECO:0000259" key="5">
    <source>
        <dbReference type="Pfam" id="PF08240"/>
    </source>
</evidence>
<evidence type="ECO:0000256" key="1">
    <source>
        <dbReference type="ARBA" id="ARBA00001947"/>
    </source>
</evidence>
<keyword evidence="4" id="KW-0560">Oxidoreductase</keyword>
<dbReference type="SUPFAM" id="SSF51735">
    <property type="entry name" value="NAD(P)-binding Rossmann-fold domains"/>
    <property type="match status" value="1"/>
</dbReference>
<dbReference type="GO" id="GO:0008270">
    <property type="term" value="F:zinc ion binding"/>
    <property type="evidence" value="ECO:0007669"/>
    <property type="project" value="InterPro"/>
</dbReference>
<dbReference type="EMBL" id="VIGX01000012">
    <property type="protein sequence ID" value="TWS27616.1"/>
    <property type="molecule type" value="Genomic_DNA"/>
</dbReference>
<keyword evidence="3" id="KW-0862">Zinc</keyword>
<dbReference type="OrthoDB" id="241504at2"/>
<comment type="caution">
    <text evidence="6">The sequence shown here is derived from an EMBL/GenBank/DDBJ whole genome shotgun (WGS) entry which is preliminary data.</text>
</comment>
<dbReference type="PANTHER" id="PTHR42813">
    <property type="entry name" value="ZINC-TYPE ALCOHOL DEHYDROGENASE-LIKE"/>
    <property type="match status" value="1"/>
</dbReference>
<dbReference type="SUPFAM" id="SSF50129">
    <property type="entry name" value="GroES-like"/>
    <property type="match status" value="1"/>
</dbReference>
<keyword evidence="7" id="KW-1185">Reference proteome</keyword>
<comment type="cofactor">
    <cofactor evidence="1">
        <name>Zn(2+)</name>
        <dbReference type="ChEBI" id="CHEBI:29105"/>
    </cofactor>
</comment>
<organism evidence="6 7">
    <name type="scientific">Tsukamurella conjunctivitidis</name>
    <dbReference type="NCBI Taxonomy" id="2592068"/>
    <lineage>
        <taxon>Bacteria</taxon>
        <taxon>Bacillati</taxon>
        <taxon>Actinomycetota</taxon>
        <taxon>Actinomycetes</taxon>
        <taxon>Mycobacteriales</taxon>
        <taxon>Tsukamurellaceae</taxon>
        <taxon>Tsukamurella</taxon>
    </lineage>
</organism>
<evidence type="ECO:0000313" key="7">
    <source>
        <dbReference type="Proteomes" id="UP000319375"/>
    </source>
</evidence>
<accession>A0A5C5RX30</accession>
<gene>
    <name evidence="6" type="ORF">FK530_17975</name>
</gene>
<proteinExistence type="predicted"/>
<dbReference type="RefSeq" id="WP_146488353.1">
    <property type="nucleotide sequence ID" value="NZ_VIGX01000012.1"/>
</dbReference>
<evidence type="ECO:0000313" key="6">
    <source>
        <dbReference type="EMBL" id="TWS27616.1"/>
    </source>
</evidence>
<dbReference type="InterPro" id="IPR011032">
    <property type="entry name" value="GroES-like_sf"/>
</dbReference>
<evidence type="ECO:0000256" key="2">
    <source>
        <dbReference type="ARBA" id="ARBA00022723"/>
    </source>
</evidence>
<dbReference type="PROSITE" id="PS00059">
    <property type="entry name" value="ADH_ZINC"/>
    <property type="match status" value="1"/>
</dbReference>
<dbReference type="InterPro" id="IPR036291">
    <property type="entry name" value="NAD(P)-bd_dom_sf"/>
</dbReference>
<dbReference type="GO" id="GO:0016491">
    <property type="term" value="F:oxidoreductase activity"/>
    <property type="evidence" value="ECO:0007669"/>
    <property type="project" value="UniProtKB-KW"/>
</dbReference>
<dbReference type="Pfam" id="PF08240">
    <property type="entry name" value="ADH_N"/>
    <property type="match status" value="1"/>
</dbReference>
<reference evidence="6 7" key="1">
    <citation type="submission" date="2019-06" db="EMBL/GenBank/DDBJ databases">
        <title>Tsukamurella conjunctivitidis sp. nov., Tsukamurella assacharolytica sp. nov. and Tsukamurella sputae sp. nov. isolated from patients with conjunctivitis, bacteraemia (lymphoma) and respiratory infection (sputum) in Hong Kong.</title>
        <authorList>
            <person name="Teng J.L.L."/>
            <person name="Lee H.H."/>
            <person name="Fong J.Y.H."/>
            <person name="Fok K.M.N."/>
            <person name="Lau S.K.P."/>
            <person name="Woo P.C.Y."/>
        </authorList>
    </citation>
    <scope>NUCLEOTIDE SEQUENCE [LARGE SCALE GENOMIC DNA]</scope>
    <source>
        <strain evidence="6 7">HKU72</strain>
    </source>
</reference>
<feature type="domain" description="Alcohol dehydrogenase-like N-terminal" evidence="5">
    <location>
        <begin position="26"/>
        <end position="142"/>
    </location>
</feature>
<dbReference type="InterPro" id="IPR002328">
    <property type="entry name" value="ADH_Zn_CS"/>
</dbReference>
<dbReference type="PANTHER" id="PTHR42813:SF7">
    <property type="entry name" value="ALCOHOL DEHYDROGENASE (ZN-DEPENDENT)-RELATED"/>
    <property type="match status" value="1"/>
</dbReference>
<protein>
    <submittedName>
        <fullName evidence="6">Zinc-binding alcohol dehydrogenase</fullName>
    </submittedName>
</protein>
<dbReference type="InterPro" id="IPR013154">
    <property type="entry name" value="ADH-like_N"/>
</dbReference>
<dbReference type="Proteomes" id="UP000319375">
    <property type="component" value="Unassembled WGS sequence"/>
</dbReference>